<evidence type="ECO:0000313" key="2">
    <source>
        <dbReference type="Proteomes" id="UP001165561"/>
    </source>
</evidence>
<dbReference type="Proteomes" id="UP001165561">
    <property type="component" value="Unassembled WGS sequence"/>
</dbReference>
<keyword evidence="2" id="KW-1185">Reference proteome</keyword>
<gene>
    <name evidence="1" type="ORF">PU560_12990</name>
</gene>
<proteinExistence type="predicted"/>
<evidence type="ECO:0000313" key="1">
    <source>
        <dbReference type="EMBL" id="MDD9207375.1"/>
    </source>
</evidence>
<name>A0ABT5TZ81_9MICO</name>
<accession>A0ABT5TZ81</accession>
<reference evidence="1" key="1">
    <citation type="submission" date="2023-02" db="EMBL/GenBank/DDBJ databases">
        <title>Georgenia sp.10Sc9-8, isolated from a soil sample collected from the Taklamakan desert.</title>
        <authorList>
            <person name="Liu S."/>
        </authorList>
    </citation>
    <scope>NUCLEOTIDE SEQUENCE</scope>
    <source>
        <strain evidence="1">10Sc9-8</strain>
    </source>
</reference>
<sequence>MPTTARTTTARLTGLGAVTGLTVDMPVDPVGVAADGQTEIPEDAARAGWYRFGATVGAAAGTTVIAEFVVVDVSREPYDGAPAHSGDSIVRGELF</sequence>
<dbReference type="EMBL" id="JARACI010001093">
    <property type="protein sequence ID" value="MDD9207375.1"/>
    <property type="molecule type" value="Genomic_DNA"/>
</dbReference>
<organism evidence="1 2">
    <name type="scientific">Georgenia halotolerans</name>
    <dbReference type="NCBI Taxonomy" id="3028317"/>
    <lineage>
        <taxon>Bacteria</taxon>
        <taxon>Bacillati</taxon>
        <taxon>Actinomycetota</taxon>
        <taxon>Actinomycetes</taxon>
        <taxon>Micrococcales</taxon>
        <taxon>Bogoriellaceae</taxon>
        <taxon>Georgenia</taxon>
    </lineage>
</organism>
<protein>
    <submittedName>
        <fullName evidence="1">Uncharacterized protein</fullName>
    </submittedName>
</protein>
<comment type="caution">
    <text evidence="1">The sequence shown here is derived from an EMBL/GenBank/DDBJ whole genome shotgun (WGS) entry which is preliminary data.</text>
</comment>